<name>A0A2L2TYW8_9HYPO</name>
<keyword evidence="2" id="KW-1185">Reference proteome</keyword>
<evidence type="ECO:0000313" key="1">
    <source>
        <dbReference type="EMBL" id="CEI67460.1"/>
    </source>
</evidence>
<dbReference type="Proteomes" id="UP000245910">
    <property type="component" value="Chromosome I"/>
</dbReference>
<evidence type="ECO:0000313" key="2">
    <source>
        <dbReference type="Proteomes" id="UP000245910"/>
    </source>
</evidence>
<proteinExistence type="predicted"/>
<organism evidence="1 2">
    <name type="scientific">Fusarium venenatum</name>
    <dbReference type="NCBI Taxonomy" id="56646"/>
    <lineage>
        <taxon>Eukaryota</taxon>
        <taxon>Fungi</taxon>
        <taxon>Dikarya</taxon>
        <taxon>Ascomycota</taxon>
        <taxon>Pezizomycotina</taxon>
        <taxon>Sordariomycetes</taxon>
        <taxon>Hypocreomycetidae</taxon>
        <taxon>Hypocreales</taxon>
        <taxon>Nectriaceae</taxon>
        <taxon>Fusarium</taxon>
    </lineage>
</organism>
<sequence>MTGPPVITKYRRVLPYELMSGLGYEPLYAVAPAPATLSPSITETYFPYLLEILERDSSALKRRKRNCRMYYEEMTTDGLSECELPKDETGIAYVAYILPYRQAYLWPFLCDKKYHKDDLAFGTIISAPYYSQKRDDTISTYDYNTGVTAFDAVYSKHRKMVIIECWAEHVVC</sequence>
<dbReference type="AlphaFoldDB" id="A0A2L2TYW8"/>
<reference evidence="2" key="1">
    <citation type="submission" date="2014-10" db="EMBL/GenBank/DDBJ databases">
        <authorList>
            <person name="King R."/>
        </authorList>
    </citation>
    <scope>NUCLEOTIDE SEQUENCE [LARGE SCALE GENOMIC DNA]</scope>
    <source>
        <strain evidence="2">A3/5</strain>
    </source>
</reference>
<protein>
    <submittedName>
        <fullName evidence="1">Uncharacterized protein</fullName>
    </submittedName>
</protein>
<accession>A0A2L2TYW8</accession>
<dbReference type="EMBL" id="LN649229">
    <property type="protein sequence ID" value="CEI67460.1"/>
    <property type="molecule type" value="Genomic_DNA"/>
</dbReference>